<dbReference type="Pfam" id="PF00593">
    <property type="entry name" value="TonB_dep_Rec_b-barrel"/>
    <property type="match status" value="1"/>
</dbReference>
<protein>
    <submittedName>
        <fullName evidence="19">Iron complex outermembrane recepter protein</fullName>
    </submittedName>
</protein>
<dbReference type="Pfam" id="PF13715">
    <property type="entry name" value="CarbopepD_reg_2"/>
    <property type="match status" value="1"/>
</dbReference>
<gene>
    <name evidence="19" type="ORF">SAMN05660236_2006</name>
</gene>
<keyword evidence="3 14" id="KW-0813">Transport</keyword>
<dbReference type="OrthoDB" id="9758472at2"/>
<dbReference type="InterPro" id="IPR010105">
    <property type="entry name" value="TonB_sidphr_rcpt"/>
</dbReference>
<dbReference type="PROSITE" id="PS52016">
    <property type="entry name" value="TONB_DEPENDENT_REC_3"/>
    <property type="match status" value="1"/>
</dbReference>
<keyword evidence="5" id="KW-0410">Iron transport</keyword>
<evidence type="ECO:0000256" key="12">
    <source>
        <dbReference type="ARBA" id="ARBA00023170"/>
    </source>
</evidence>
<sequence length="814" mass="89489">MNAQYLNFKATLSMLLIGISLLAQAQQHGSISGTITTADGKPAEFVNVIIVGTNKATNTDTNGKFEIKRVTPGSYILQVSFIGFDPKEQSVEVTAGQNTTAQFVLNETSQELDAVEVHGERINKFTRNESDYVSKMPLKNLENPQVYTTISKELLADQLAFSVDDAMKNAPGLTKMWDATGRSGDGGSYYNLRGFIVQSQLRNGIAGNVSSKIDAVNLEKIEVIKGPSATLFGNALTSYGGLINRVTKKPYLGMGGEVTYATGSFGFNRVSADFNTPLDEEKNVLLRINTAYNYNGSFQDNGFAKTFAFAPSLSYRVDEKLSFNFDAEFFTGQNTGLSVYFFPWGQTIASMGVDRADELSVDYKRSYANEDLYQTSRNINFFGQMNYKISDTWQSQTNFTSTSSYSDGPSPYFYLLSNASVTGNPNDIGADYISRNDQFTDNSTDRVFEFQQNFIGEFSIGNMRNRFVGGLDFFYKNSDQFFSGGTLDTVNVTEPIPNYRNFNRTNMDAIYINGGASFVYPSIFKTYTYSAYVSDVLNITDNLIVLAALRIDHFDNKGTFDETTGSIFEGTAYSQTALAPKLGVVFQPVKDRVSLFANYQNGFTNKSGTSVGGKSFKPEQANQLEGGIKLDAMGGKLSGTISYYDIQVQDLIRSDAQNPGFSIQDGTQVSKGIEAEVVASPIQGLNIIAGFAYNDSEMKKSEEDVAGLRPSTASSPYAANFWASYSFQTGAIKGLGFGFGGNYASDNKVINSKSIGVFTLPAYTVLNASLYYDHSKYRVGLKVDNLTDEHYWIGYSTVNPQKLRSVTGSITYRF</sequence>
<evidence type="ECO:0000256" key="4">
    <source>
        <dbReference type="ARBA" id="ARBA00022452"/>
    </source>
</evidence>
<dbReference type="InterPro" id="IPR037066">
    <property type="entry name" value="Plug_dom_sf"/>
</dbReference>
<dbReference type="GO" id="GO:0009279">
    <property type="term" value="C:cell outer membrane"/>
    <property type="evidence" value="ECO:0007669"/>
    <property type="project" value="UniProtKB-SubCell"/>
</dbReference>
<dbReference type="InterPro" id="IPR000531">
    <property type="entry name" value="Beta-barrel_TonB"/>
</dbReference>
<feature type="signal peptide" evidence="16">
    <location>
        <begin position="1"/>
        <end position="25"/>
    </location>
</feature>
<dbReference type="Gene3D" id="2.40.170.20">
    <property type="entry name" value="TonB-dependent receptor, beta-barrel domain"/>
    <property type="match status" value="1"/>
</dbReference>
<evidence type="ECO:0000256" key="15">
    <source>
        <dbReference type="RuleBase" id="RU003357"/>
    </source>
</evidence>
<evidence type="ECO:0000256" key="8">
    <source>
        <dbReference type="ARBA" id="ARBA00023004"/>
    </source>
</evidence>
<accession>A0A1T5KBD8</accession>
<evidence type="ECO:0000259" key="18">
    <source>
        <dbReference type="Pfam" id="PF07715"/>
    </source>
</evidence>
<dbReference type="GO" id="GO:0038023">
    <property type="term" value="F:signaling receptor activity"/>
    <property type="evidence" value="ECO:0007669"/>
    <property type="project" value="InterPro"/>
</dbReference>
<organism evidence="19 20">
    <name type="scientific">Ohtaekwangia koreensis</name>
    <dbReference type="NCBI Taxonomy" id="688867"/>
    <lineage>
        <taxon>Bacteria</taxon>
        <taxon>Pseudomonadati</taxon>
        <taxon>Bacteroidota</taxon>
        <taxon>Cytophagia</taxon>
        <taxon>Cytophagales</taxon>
        <taxon>Fulvivirgaceae</taxon>
        <taxon>Ohtaekwangia</taxon>
    </lineage>
</organism>
<dbReference type="Pfam" id="PF07715">
    <property type="entry name" value="Plug"/>
    <property type="match status" value="1"/>
</dbReference>
<dbReference type="GO" id="GO:0030246">
    <property type="term" value="F:carbohydrate binding"/>
    <property type="evidence" value="ECO:0007669"/>
    <property type="project" value="InterPro"/>
</dbReference>
<keyword evidence="7 16" id="KW-0732">Signal</keyword>
<dbReference type="GO" id="GO:0015344">
    <property type="term" value="F:siderophore uptake transmembrane transporter activity"/>
    <property type="evidence" value="ECO:0007669"/>
    <property type="project" value="TreeGrafter"/>
</dbReference>
<keyword evidence="4 14" id="KW-1134">Transmembrane beta strand</keyword>
<proteinExistence type="inferred from homology"/>
<evidence type="ECO:0000256" key="3">
    <source>
        <dbReference type="ARBA" id="ARBA00022448"/>
    </source>
</evidence>
<comment type="similarity">
    <text evidence="2 14 15">Belongs to the TonB-dependent receptor family.</text>
</comment>
<dbReference type="SUPFAM" id="SSF56935">
    <property type="entry name" value="Porins"/>
    <property type="match status" value="1"/>
</dbReference>
<dbReference type="Proteomes" id="UP000190961">
    <property type="component" value="Unassembled WGS sequence"/>
</dbReference>
<dbReference type="SUPFAM" id="SSF49452">
    <property type="entry name" value="Starch-binding domain-like"/>
    <property type="match status" value="1"/>
</dbReference>
<dbReference type="Gene3D" id="2.60.40.1120">
    <property type="entry name" value="Carboxypeptidase-like, regulatory domain"/>
    <property type="match status" value="1"/>
</dbReference>
<evidence type="ECO:0000256" key="10">
    <source>
        <dbReference type="ARBA" id="ARBA00023077"/>
    </source>
</evidence>
<evidence type="ECO:0000256" key="2">
    <source>
        <dbReference type="ARBA" id="ARBA00009810"/>
    </source>
</evidence>
<keyword evidence="20" id="KW-1185">Reference proteome</keyword>
<evidence type="ECO:0000256" key="14">
    <source>
        <dbReference type="PROSITE-ProRule" id="PRU01360"/>
    </source>
</evidence>
<feature type="chain" id="PRO_5012391582" evidence="16">
    <location>
        <begin position="26"/>
        <end position="814"/>
    </location>
</feature>
<dbReference type="NCBIfam" id="TIGR01783">
    <property type="entry name" value="TonB-siderophor"/>
    <property type="match status" value="1"/>
</dbReference>
<evidence type="ECO:0000313" key="19">
    <source>
        <dbReference type="EMBL" id="SKC61001.1"/>
    </source>
</evidence>
<dbReference type="RefSeq" id="WP_079686504.1">
    <property type="nucleotide sequence ID" value="NZ_FUZU01000001.1"/>
</dbReference>
<dbReference type="PANTHER" id="PTHR32552:SF68">
    <property type="entry name" value="FERRICHROME OUTER MEMBRANE TRANSPORTER_PHAGE RECEPTOR"/>
    <property type="match status" value="1"/>
</dbReference>
<evidence type="ECO:0000256" key="9">
    <source>
        <dbReference type="ARBA" id="ARBA00023065"/>
    </source>
</evidence>
<keyword evidence="8" id="KW-0408">Iron</keyword>
<evidence type="ECO:0000256" key="6">
    <source>
        <dbReference type="ARBA" id="ARBA00022692"/>
    </source>
</evidence>
<evidence type="ECO:0000256" key="5">
    <source>
        <dbReference type="ARBA" id="ARBA00022496"/>
    </source>
</evidence>
<keyword evidence="10 15" id="KW-0798">TonB box</keyword>
<evidence type="ECO:0000256" key="16">
    <source>
        <dbReference type="SAM" id="SignalP"/>
    </source>
</evidence>
<keyword evidence="12" id="KW-0675">Receptor</keyword>
<dbReference type="InterPro" id="IPR012910">
    <property type="entry name" value="Plug_dom"/>
</dbReference>
<keyword evidence="11 14" id="KW-0472">Membrane</keyword>
<dbReference type="InterPro" id="IPR039426">
    <property type="entry name" value="TonB-dep_rcpt-like"/>
</dbReference>
<dbReference type="InterPro" id="IPR013784">
    <property type="entry name" value="Carb-bd-like_fold"/>
</dbReference>
<feature type="domain" description="TonB-dependent receptor plug" evidence="18">
    <location>
        <begin position="141"/>
        <end position="234"/>
    </location>
</feature>
<dbReference type="AlphaFoldDB" id="A0A1T5KBD8"/>
<dbReference type="CDD" id="cd01347">
    <property type="entry name" value="ligand_gated_channel"/>
    <property type="match status" value="1"/>
</dbReference>
<dbReference type="PANTHER" id="PTHR32552">
    <property type="entry name" value="FERRICHROME IRON RECEPTOR-RELATED"/>
    <property type="match status" value="1"/>
</dbReference>
<dbReference type="EMBL" id="FUZU01000001">
    <property type="protein sequence ID" value="SKC61001.1"/>
    <property type="molecule type" value="Genomic_DNA"/>
</dbReference>
<evidence type="ECO:0000256" key="13">
    <source>
        <dbReference type="ARBA" id="ARBA00023237"/>
    </source>
</evidence>
<evidence type="ECO:0000256" key="11">
    <source>
        <dbReference type="ARBA" id="ARBA00023136"/>
    </source>
</evidence>
<name>A0A1T5KBD8_9BACT</name>
<comment type="subcellular location">
    <subcellularLocation>
        <location evidence="1 14">Cell outer membrane</location>
        <topology evidence="1 14">Multi-pass membrane protein</topology>
    </subcellularLocation>
</comment>
<evidence type="ECO:0000259" key="17">
    <source>
        <dbReference type="Pfam" id="PF00593"/>
    </source>
</evidence>
<evidence type="ECO:0000256" key="1">
    <source>
        <dbReference type="ARBA" id="ARBA00004571"/>
    </source>
</evidence>
<feature type="domain" description="TonB-dependent receptor-like beta-barrel" evidence="17">
    <location>
        <begin position="365"/>
        <end position="786"/>
    </location>
</feature>
<keyword evidence="6 14" id="KW-0812">Transmembrane</keyword>
<keyword evidence="13 14" id="KW-0998">Cell outer membrane</keyword>
<dbReference type="InterPro" id="IPR036942">
    <property type="entry name" value="Beta-barrel_TonB_sf"/>
</dbReference>
<reference evidence="19 20" key="1">
    <citation type="submission" date="2017-02" db="EMBL/GenBank/DDBJ databases">
        <authorList>
            <person name="Peterson S.W."/>
        </authorList>
    </citation>
    <scope>NUCLEOTIDE SEQUENCE [LARGE SCALE GENOMIC DNA]</scope>
    <source>
        <strain evidence="19 20">DSM 25262</strain>
    </source>
</reference>
<keyword evidence="9" id="KW-0406">Ion transport</keyword>
<evidence type="ECO:0000256" key="7">
    <source>
        <dbReference type="ARBA" id="ARBA00022729"/>
    </source>
</evidence>
<dbReference type="Gene3D" id="2.170.130.10">
    <property type="entry name" value="TonB-dependent receptor, plug domain"/>
    <property type="match status" value="1"/>
</dbReference>
<evidence type="ECO:0000313" key="20">
    <source>
        <dbReference type="Proteomes" id="UP000190961"/>
    </source>
</evidence>
<dbReference type="GO" id="GO:0015891">
    <property type="term" value="P:siderophore transport"/>
    <property type="evidence" value="ECO:0007669"/>
    <property type="project" value="InterPro"/>
</dbReference>
<dbReference type="STRING" id="688867.SAMN05660236_2006"/>